<name>A0AAV4IAU6_9GAST</name>
<keyword evidence="3 8" id="KW-0812">Transmembrane</keyword>
<dbReference type="AlphaFoldDB" id="A0AAV4IAU6"/>
<dbReference type="PANTHER" id="PTHR13800:SF12">
    <property type="entry name" value="TRANSIENT RECEPTOR POTENTIAL CATION CHANNEL SUBFAMILY M MEMBER-LIKE 2"/>
    <property type="match status" value="1"/>
</dbReference>
<gene>
    <name evidence="11" type="ORF">ElyMa_004735300</name>
</gene>
<keyword evidence="11" id="KW-0675">Receptor</keyword>
<dbReference type="GO" id="GO:0099604">
    <property type="term" value="F:ligand-gated calcium channel activity"/>
    <property type="evidence" value="ECO:0007669"/>
    <property type="project" value="TreeGrafter"/>
</dbReference>
<dbReference type="InterPro" id="IPR050927">
    <property type="entry name" value="TRPM"/>
</dbReference>
<sequence length="617" mass="71669">MVFFDILEGGLGIPVVLLLVEGGTDAIQDVSASLAQGIPVVVCAGTGRAADILTYAYNHTTTTHDKERIMSDIHQDKLARKIYSAYKANMKPGKEREELENLKNKVIRCCEREDLITIFYLSKHEDLDLAILSVLLKVETNSSRERQLKLALTWDRADIAQEEIFREDVIWRPGSLEEFLTQALVENKVDFVKLLLNNGIIMQEYLTVGRLEHLYNSIPKHNYLYMILNTFTKSEHITLEMVGDFLRSMLDRYEDDIFNKEKEPTKKRFRHTNTSHSQFSKMASSVSTIKASLSRRNQFDGDTTDAEEEPNCFKRPYKQLLIWAVLMNRFQLAHLFWELGEEPITSALVCTALCMQMETKVPKYLSVIRGDFHNMKNEFESLAIRVLDECHNTDPDKAIMLVERRSPTWSDLTCLQVAASARDQFYTFPSPTIPGRFRDYFGIIDRLDFLNLILALCAFIIRWNYLYDAKIIYCVNTVVFYVRLLKLYTANRVLGPKIYMINRMLVELAMFIMVLMVFLLAYGVASQGLLYRQRERNWLILKDILYFPYWQLYGEIFLEEIETDDQCYSDLATAMNGTDISPHHHCRTYHWLVPILLAFYLLIGNILLLNLLIAIFR</sequence>
<evidence type="ECO:0000256" key="3">
    <source>
        <dbReference type="ARBA" id="ARBA00022692"/>
    </source>
</evidence>
<evidence type="ECO:0000256" key="8">
    <source>
        <dbReference type="SAM" id="Phobius"/>
    </source>
</evidence>
<evidence type="ECO:0000259" key="9">
    <source>
        <dbReference type="Pfam" id="PF18139"/>
    </source>
</evidence>
<keyword evidence="7" id="KW-0407">Ion channel</keyword>
<protein>
    <submittedName>
        <fullName evidence="11">Transient receptor potential cation channel subfamily M member 3-like</fullName>
    </submittedName>
</protein>
<feature type="transmembrane region" description="Helical" evidence="8">
    <location>
        <begin position="505"/>
        <end position="525"/>
    </location>
</feature>
<dbReference type="Proteomes" id="UP000762676">
    <property type="component" value="Unassembled WGS sequence"/>
</dbReference>
<dbReference type="PANTHER" id="PTHR13800">
    <property type="entry name" value="TRANSIENT RECEPTOR POTENTIAL CATION CHANNEL, SUBFAMILY M, MEMBER 6"/>
    <property type="match status" value="1"/>
</dbReference>
<organism evidence="11 12">
    <name type="scientific">Elysia marginata</name>
    <dbReference type="NCBI Taxonomy" id="1093978"/>
    <lineage>
        <taxon>Eukaryota</taxon>
        <taxon>Metazoa</taxon>
        <taxon>Spiralia</taxon>
        <taxon>Lophotrochozoa</taxon>
        <taxon>Mollusca</taxon>
        <taxon>Gastropoda</taxon>
        <taxon>Heterobranchia</taxon>
        <taxon>Euthyneura</taxon>
        <taxon>Panpulmonata</taxon>
        <taxon>Sacoglossa</taxon>
        <taxon>Placobranchoidea</taxon>
        <taxon>Plakobranchidae</taxon>
        <taxon>Elysia</taxon>
    </lineage>
</organism>
<feature type="transmembrane region" description="Helical" evidence="8">
    <location>
        <begin position="443"/>
        <end position="461"/>
    </location>
</feature>
<dbReference type="GO" id="GO:0005886">
    <property type="term" value="C:plasma membrane"/>
    <property type="evidence" value="ECO:0007669"/>
    <property type="project" value="TreeGrafter"/>
</dbReference>
<keyword evidence="5" id="KW-0406">Ion transport</keyword>
<dbReference type="InterPro" id="IPR057366">
    <property type="entry name" value="TRPM-like"/>
</dbReference>
<keyword evidence="12" id="KW-1185">Reference proteome</keyword>
<evidence type="ECO:0000313" key="12">
    <source>
        <dbReference type="Proteomes" id="UP000762676"/>
    </source>
</evidence>
<accession>A0AAV4IAU6</accession>
<feature type="domain" description="TRPM SLOG" evidence="9">
    <location>
        <begin position="11"/>
        <end position="90"/>
    </location>
</feature>
<comment type="subcellular location">
    <subcellularLocation>
        <location evidence="1">Membrane</location>
        <topology evidence="1">Multi-pass membrane protein</topology>
    </subcellularLocation>
</comment>
<evidence type="ECO:0000256" key="4">
    <source>
        <dbReference type="ARBA" id="ARBA00022989"/>
    </source>
</evidence>
<feature type="transmembrane region" description="Helical" evidence="8">
    <location>
        <begin position="591"/>
        <end position="616"/>
    </location>
</feature>
<reference evidence="11 12" key="1">
    <citation type="journal article" date="2021" name="Elife">
        <title>Chloroplast acquisition without the gene transfer in kleptoplastic sea slugs, Plakobranchus ocellatus.</title>
        <authorList>
            <person name="Maeda T."/>
            <person name="Takahashi S."/>
            <person name="Yoshida T."/>
            <person name="Shimamura S."/>
            <person name="Takaki Y."/>
            <person name="Nagai Y."/>
            <person name="Toyoda A."/>
            <person name="Suzuki Y."/>
            <person name="Arimoto A."/>
            <person name="Ishii H."/>
            <person name="Satoh N."/>
            <person name="Nishiyama T."/>
            <person name="Hasebe M."/>
            <person name="Maruyama T."/>
            <person name="Minagawa J."/>
            <person name="Obokata J."/>
            <person name="Shigenobu S."/>
        </authorList>
    </citation>
    <scope>NUCLEOTIDE SEQUENCE [LARGE SCALE GENOMIC DNA]</scope>
</reference>
<feature type="domain" description="TRPM-like" evidence="10">
    <location>
        <begin position="163"/>
        <end position="424"/>
    </location>
</feature>
<keyword evidence="4 8" id="KW-1133">Transmembrane helix</keyword>
<comment type="caution">
    <text evidence="11">The sequence shown here is derived from an EMBL/GenBank/DDBJ whole genome shotgun (WGS) entry which is preliminary data.</text>
</comment>
<dbReference type="InterPro" id="IPR041491">
    <property type="entry name" value="TRPM_SLOG"/>
</dbReference>
<evidence type="ECO:0000256" key="7">
    <source>
        <dbReference type="ARBA" id="ARBA00023303"/>
    </source>
</evidence>
<dbReference type="Pfam" id="PF25508">
    <property type="entry name" value="TRPM2"/>
    <property type="match status" value="1"/>
</dbReference>
<evidence type="ECO:0000256" key="2">
    <source>
        <dbReference type="ARBA" id="ARBA00022448"/>
    </source>
</evidence>
<keyword evidence="6 8" id="KW-0472">Membrane</keyword>
<keyword evidence="2" id="KW-0813">Transport</keyword>
<evidence type="ECO:0000259" key="10">
    <source>
        <dbReference type="Pfam" id="PF25508"/>
    </source>
</evidence>
<evidence type="ECO:0000256" key="1">
    <source>
        <dbReference type="ARBA" id="ARBA00004141"/>
    </source>
</evidence>
<evidence type="ECO:0000256" key="6">
    <source>
        <dbReference type="ARBA" id="ARBA00023136"/>
    </source>
</evidence>
<dbReference type="EMBL" id="BMAT01009500">
    <property type="protein sequence ID" value="GFS07559.1"/>
    <property type="molecule type" value="Genomic_DNA"/>
</dbReference>
<proteinExistence type="predicted"/>
<evidence type="ECO:0000313" key="11">
    <source>
        <dbReference type="EMBL" id="GFS07559.1"/>
    </source>
</evidence>
<dbReference type="Pfam" id="PF18139">
    <property type="entry name" value="LSDAT_euk"/>
    <property type="match status" value="1"/>
</dbReference>
<evidence type="ECO:0000256" key="5">
    <source>
        <dbReference type="ARBA" id="ARBA00023065"/>
    </source>
</evidence>